<dbReference type="GO" id="GO:0016491">
    <property type="term" value="F:oxidoreductase activity"/>
    <property type="evidence" value="ECO:0007669"/>
    <property type="project" value="UniProtKB-KW"/>
</dbReference>
<protein>
    <submittedName>
        <fullName evidence="3">Oxidoreductase</fullName>
    </submittedName>
</protein>
<evidence type="ECO:0000256" key="1">
    <source>
        <dbReference type="ARBA" id="ARBA00023002"/>
    </source>
</evidence>
<dbReference type="InterPro" id="IPR036291">
    <property type="entry name" value="NAD(P)-bd_dom_sf"/>
</dbReference>
<evidence type="ECO:0000313" key="4">
    <source>
        <dbReference type="Proteomes" id="UP001157439"/>
    </source>
</evidence>
<comment type="caution">
    <text evidence="3">The sequence shown here is derived from an EMBL/GenBank/DDBJ whole genome shotgun (WGS) entry which is preliminary data.</text>
</comment>
<dbReference type="InterPro" id="IPR020904">
    <property type="entry name" value="Sc_DH/Rdtase_CS"/>
</dbReference>
<dbReference type="Gene3D" id="3.40.50.720">
    <property type="entry name" value="NAD(P)-binding Rossmann-like Domain"/>
    <property type="match status" value="1"/>
</dbReference>
<sequence>MILITGSTDGIGLLTASKLLELGHKVIVHGRNPSKLEQVKLQLSDKFGKPVLGYNADLSSIGETMRLADQVSMLHGELDVLINNAGIYSGGDTTTVDGLDVRFAVNTVAPYILTERLQPIMNPGCRVINLSSAAQAPVDLAALNGERALSAGEAYAQSKLALTMWTRAIAPEHEQQSHMLVSVNPGSLLGSKMVKENFGIAGGDMNVGADILVKAATSEEFASAHGLYFDNDSGRFANAHPDSLSDDKCNAVVAAIESIIQRH</sequence>
<name>A0AA37TUH0_9GAMM</name>
<proteinExistence type="inferred from homology"/>
<keyword evidence="4" id="KW-1185">Reference proteome</keyword>
<dbReference type="PRINTS" id="PR00080">
    <property type="entry name" value="SDRFAMILY"/>
</dbReference>
<dbReference type="AlphaFoldDB" id="A0AA37TUH0"/>
<dbReference type="SUPFAM" id="SSF51735">
    <property type="entry name" value="NAD(P)-binding Rossmann-fold domains"/>
    <property type="match status" value="1"/>
</dbReference>
<dbReference type="PANTHER" id="PTHR43157:SF31">
    <property type="entry name" value="PHOSPHATIDYLINOSITOL-GLYCAN BIOSYNTHESIS CLASS F PROTEIN"/>
    <property type="match status" value="1"/>
</dbReference>
<evidence type="ECO:0000313" key="3">
    <source>
        <dbReference type="EMBL" id="GLS83005.1"/>
    </source>
</evidence>
<organism evidence="3 4">
    <name type="scientific">Paraferrimonas haliotis</name>
    <dbReference type="NCBI Taxonomy" id="2013866"/>
    <lineage>
        <taxon>Bacteria</taxon>
        <taxon>Pseudomonadati</taxon>
        <taxon>Pseudomonadota</taxon>
        <taxon>Gammaproteobacteria</taxon>
        <taxon>Alteromonadales</taxon>
        <taxon>Ferrimonadaceae</taxon>
        <taxon>Paraferrimonas</taxon>
    </lineage>
</organism>
<reference evidence="3 4" key="1">
    <citation type="journal article" date="2014" name="Int. J. Syst. Evol. Microbiol.">
        <title>Complete genome sequence of Corynebacterium casei LMG S-19264T (=DSM 44701T), isolated from a smear-ripened cheese.</title>
        <authorList>
            <consortium name="US DOE Joint Genome Institute (JGI-PGF)"/>
            <person name="Walter F."/>
            <person name="Albersmeier A."/>
            <person name="Kalinowski J."/>
            <person name="Ruckert C."/>
        </authorList>
    </citation>
    <scope>NUCLEOTIDE SEQUENCE [LARGE SCALE GENOMIC DNA]</scope>
    <source>
        <strain evidence="3 4">NBRC 112785</strain>
    </source>
</reference>
<evidence type="ECO:0000256" key="2">
    <source>
        <dbReference type="RuleBase" id="RU000363"/>
    </source>
</evidence>
<keyword evidence="1" id="KW-0560">Oxidoreductase</keyword>
<comment type="similarity">
    <text evidence="2">Belongs to the short-chain dehydrogenases/reductases (SDR) family.</text>
</comment>
<accession>A0AA37TUH0</accession>
<dbReference type="PROSITE" id="PS00061">
    <property type="entry name" value="ADH_SHORT"/>
    <property type="match status" value="1"/>
</dbReference>
<dbReference type="EMBL" id="BSPO01000002">
    <property type="protein sequence ID" value="GLS83005.1"/>
    <property type="molecule type" value="Genomic_DNA"/>
</dbReference>
<dbReference type="PANTHER" id="PTHR43157">
    <property type="entry name" value="PHOSPHATIDYLINOSITOL-GLYCAN BIOSYNTHESIS CLASS F PROTEIN-RELATED"/>
    <property type="match status" value="1"/>
</dbReference>
<dbReference type="PRINTS" id="PR00081">
    <property type="entry name" value="GDHRDH"/>
</dbReference>
<gene>
    <name evidence="3" type="ORF">GCM10007894_09820</name>
</gene>
<dbReference type="Proteomes" id="UP001157439">
    <property type="component" value="Unassembled WGS sequence"/>
</dbReference>
<dbReference type="InterPro" id="IPR002347">
    <property type="entry name" value="SDR_fam"/>
</dbReference>
<dbReference type="Pfam" id="PF00106">
    <property type="entry name" value="adh_short"/>
    <property type="match status" value="1"/>
</dbReference>